<dbReference type="Pfam" id="PF10294">
    <property type="entry name" value="Methyltransf_16"/>
    <property type="match status" value="1"/>
</dbReference>
<dbReference type="InterPro" id="IPR019410">
    <property type="entry name" value="Methyltransf_16"/>
</dbReference>
<dbReference type="Gene3D" id="3.40.50.150">
    <property type="entry name" value="Vaccinia Virus protein VP39"/>
    <property type="match status" value="1"/>
</dbReference>
<proteinExistence type="predicted"/>
<comment type="caution">
    <text evidence="1">The sequence shown here is derived from an EMBL/GenBank/DDBJ whole genome shotgun (WGS) entry which is preliminary data.</text>
</comment>
<dbReference type="Proteomes" id="UP001162060">
    <property type="component" value="Unassembled WGS sequence"/>
</dbReference>
<protein>
    <submittedName>
        <fullName evidence="1">Uncharacterized protein</fullName>
    </submittedName>
</protein>
<reference evidence="1" key="1">
    <citation type="submission" date="2024-01" db="EMBL/GenBank/DDBJ databases">
        <authorList>
            <person name="Webb A."/>
        </authorList>
    </citation>
    <scope>NUCLEOTIDE SEQUENCE</scope>
    <source>
        <strain evidence="1">Pm1</strain>
    </source>
</reference>
<dbReference type="GO" id="GO:0005634">
    <property type="term" value="C:nucleus"/>
    <property type="evidence" value="ECO:0007669"/>
    <property type="project" value="TreeGrafter"/>
</dbReference>
<evidence type="ECO:0000313" key="2">
    <source>
        <dbReference type="Proteomes" id="UP001162060"/>
    </source>
</evidence>
<dbReference type="PANTHER" id="PTHR14614">
    <property type="entry name" value="HEPATOCELLULAR CARCINOMA-ASSOCIATED ANTIGEN"/>
    <property type="match status" value="1"/>
</dbReference>
<evidence type="ECO:0000313" key="1">
    <source>
        <dbReference type="EMBL" id="CAK7929748.1"/>
    </source>
</evidence>
<accession>A0AAV1U7U5</accession>
<dbReference type="EMBL" id="CAKLBY020000153">
    <property type="protein sequence ID" value="CAK7929748.1"/>
    <property type="molecule type" value="Genomic_DNA"/>
</dbReference>
<dbReference type="AlphaFoldDB" id="A0AAV1U7U5"/>
<dbReference type="SUPFAM" id="SSF53335">
    <property type="entry name" value="S-adenosyl-L-methionine-dependent methyltransferases"/>
    <property type="match status" value="1"/>
</dbReference>
<name>A0AAV1U7U5_9STRA</name>
<gene>
    <name evidence="1" type="ORF">PM001_LOCUS14898</name>
</gene>
<dbReference type="CDD" id="cd02440">
    <property type="entry name" value="AdoMet_MTases"/>
    <property type="match status" value="1"/>
</dbReference>
<dbReference type="GO" id="GO:0005737">
    <property type="term" value="C:cytoplasm"/>
    <property type="evidence" value="ECO:0007669"/>
    <property type="project" value="TreeGrafter"/>
</dbReference>
<organism evidence="1 2">
    <name type="scientific">Peronospora matthiolae</name>
    <dbReference type="NCBI Taxonomy" id="2874970"/>
    <lineage>
        <taxon>Eukaryota</taxon>
        <taxon>Sar</taxon>
        <taxon>Stramenopiles</taxon>
        <taxon>Oomycota</taxon>
        <taxon>Peronosporomycetes</taxon>
        <taxon>Peronosporales</taxon>
        <taxon>Peronosporaceae</taxon>
        <taxon>Peronospora</taxon>
    </lineage>
</organism>
<dbReference type="PANTHER" id="PTHR14614:SF165">
    <property type="entry name" value="FAM86 N-TERMINAL DOMAIN-CONTAINING PROTEIN"/>
    <property type="match status" value="1"/>
</dbReference>
<sequence>MGTFDTAPPRSIRFLCRSIAIAKEILDESSTSASSIEPIKAKRQRTVETSIVKVRLVELIRDLDEAHEENDKHYGLFVWPSAHLLCRFIASEADTIFRNNVILELGCGTGLPSILAGLCGARKVYLTDRPDAADIKRNAEANIEVNNIQTRADFIPLKWGDMHVSDEVLSIFRTVDIVLAADCFYQSEDFEKVLATVALIVRCSSSTACKFYFTYHLRSLKRSIAPLLARWGFTAMSFDKSKFLSDEGDDSVQDFDSIYLYEARSLL</sequence>
<dbReference type="InterPro" id="IPR029063">
    <property type="entry name" value="SAM-dependent_MTases_sf"/>
</dbReference>